<proteinExistence type="predicted"/>
<evidence type="ECO:0000313" key="3">
    <source>
        <dbReference type="Proteomes" id="UP000192257"/>
    </source>
</evidence>
<feature type="region of interest" description="Disordered" evidence="1">
    <location>
        <begin position="251"/>
        <end position="277"/>
    </location>
</feature>
<gene>
    <name evidence="2" type="ORF">TM35_000061920</name>
</gene>
<dbReference type="GeneID" id="39983009"/>
<protein>
    <submittedName>
        <fullName evidence="2">Uncharacterized protein</fullName>
    </submittedName>
</protein>
<dbReference type="RefSeq" id="XP_028885253.1">
    <property type="nucleotide sequence ID" value="XM_029023229.1"/>
</dbReference>
<dbReference type="Proteomes" id="UP000192257">
    <property type="component" value="Unassembled WGS sequence"/>
</dbReference>
<dbReference type="EMBL" id="NBCO01000006">
    <property type="protein sequence ID" value="ORC91187.1"/>
    <property type="molecule type" value="Genomic_DNA"/>
</dbReference>
<evidence type="ECO:0000256" key="1">
    <source>
        <dbReference type="SAM" id="MobiDB-lite"/>
    </source>
</evidence>
<evidence type="ECO:0000313" key="2">
    <source>
        <dbReference type="EMBL" id="ORC91187.1"/>
    </source>
</evidence>
<feature type="compositionally biased region" description="Low complexity" evidence="1">
    <location>
        <begin position="251"/>
        <end position="261"/>
    </location>
</feature>
<comment type="caution">
    <text evidence="2">The sequence shown here is derived from an EMBL/GenBank/DDBJ whole genome shotgun (WGS) entry which is preliminary data.</text>
</comment>
<reference evidence="2 3" key="1">
    <citation type="submission" date="2017-03" db="EMBL/GenBank/DDBJ databases">
        <title>An alternative strategy for trypanosome survival in the mammalian bloodstream revealed through genome and transcriptome analysis of the ubiquitous bovine parasite Trypanosoma (Megatrypanum) theileri.</title>
        <authorList>
            <person name="Kelly S."/>
            <person name="Ivens A."/>
            <person name="Mott A."/>
            <person name="O'Neill E."/>
            <person name="Emms D."/>
            <person name="Macleod O."/>
            <person name="Voorheis P."/>
            <person name="Matthews J."/>
            <person name="Matthews K."/>
            <person name="Carrington M."/>
        </authorList>
    </citation>
    <scope>NUCLEOTIDE SEQUENCE [LARGE SCALE GENOMIC DNA]</scope>
    <source>
        <strain evidence="2">Edinburgh</strain>
    </source>
</reference>
<accession>A0A1X0P2M9</accession>
<keyword evidence="3" id="KW-1185">Reference proteome</keyword>
<organism evidence="2 3">
    <name type="scientific">Trypanosoma theileri</name>
    <dbReference type="NCBI Taxonomy" id="67003"/>
    <lineage>
        <taxon>Eukaryota</taxon>
        <taxon>Discoba</taxon>
        <taxon>Euglenozoa</taxon>
        <taxon>Kinetoplastea</taxon>
        <taxon>Metakinetoplastina</taxon>
        <taxon>Trypanosomatida</taxon>
        <taxon>Trypanosomatidae</taxon>
        <taxon>Trypanosoma</taxon>
    </lineage>
</organism>
<dbReference type="CDD" id="cd23718">
    <property type="entry name" value="ZF_RNaseIII_KREPB9"/>
    <property type="match status" value="1"/>
</dbReference>
<sequence>MPLRALYTPSSLHRHSRLLPFDELFTKASSSSSSSSSTPLPALQRRFPVPNVSVETHLGAASELPKGKTEAAQSEMKLNWLQQNLQLLSDGKKNHGLNSRSKMPEGSPQWPRYTLFPHNCGFIYDPPNESKLAFVTPDNYCHLCREPVEVAIRHCAWWDHVTRQAAVRLIAIHPRRWDPAAVVKEAESFMPASVMTSPKPHPFLKISKSSTFTDPFMIDMSSCYGFEREAVVRRTELAALLRLLCTMNIKSSTSSNSSSNNIDRDNHNSTDDSGECSSFNDPILRESLFLSSAGNPAANIGERTFRAYISQLITVLLPPMAPEPTTRIQQRCWGRKNLEIMFDFLGIASLQKLVGAPTVAVTKNEKGIIMRQIVYELATVISQCDAMEAEIFSAEKYNRNALDTVVQTRLLVELTLQRLAYELIYLQTTVLMEQAWEVYVKLGLPSEAMVEASSFF</sequence>
<dbReference type="OrthoDB" id="250372at2759"/>
<name>A0A1X0P2M9_9TRYP</name>
<dbReference type="VEuPathDB" id="TriTrypDB:TM35_000061920"/>
<dbReference type="AlphaFoldDB" id="A0A1X0P2M9"/>